<dbReference type="InParanoid" id="A0A6P7YAK9"/>
<dbReference type="GO" id="GO:0036094">
    <property type="term" value="F:small molecule binding"/>
    <property type="evidence" value="ECO:0007669"/>
    <property type="project" value="InterPro"/>
</dbReference>
<evidence type="ECO:0000313" key="5">
    <source>
        <dbReference type="Proteomes" id="UP000515156"/>
    </source>
</evidence>
<proteinExistence type="inferred from homology"/>
<feature type="signal peptide" evidence="2">
    <location>
        <begin position="1"/>
        <end position="21"/>
    </location>
</feature>
<dbReference type="PIRSF" id="PIRSF036893">
    <property type="entry name" value="Lipocalin_ApoD"/>
    <property type="match status" value="1"/>
</dbReference>
<dbReference type="PROSITE" id="PS00213">
    <property type="entry name" value="LIPOCALIN"/>
    <property type="match status" value="1"/>
</dbReference>
<dbReference type="Proteomes" id="UP000515156">
    <property type="component" value="Chromosome 6"/>
</dbReference>
<dbReference type="AlphaFoldDB" id="A0A6P7YAK9"/>
<accession>A0A6P7YAK9</accession>
<dbReference type="OrthoDB" id="9627583at2759"/>
<dbReference type="PANTHER" id="PTHR11430">
    <property type="entry name" value="LIPOCALIN"/>
    <property type="match status" value="1"/>
</dbReference>
<dbReference type="Gene3D" id="2.40.128.20">
    <property type="match status" value="1"/>
</dbReference>
<dbReference type="InterPro" id="IPR002345">
    <property type="entry name" value="Lipocalin"/>
</dbReference>
<organism evidence="5 6">
    <name type="scientific">Microcaecilia unicolor</name>
    <dbReference type="NCBI Taxonomy" id="1415580"/>
    <lineage>
        <taxon>Eukaryota</taxon>
        <taxon>Metazoa</taxon>
        <taxon>Chordata</taxon>
        <taxon>Craniata</taxon>
        <taxon>Vertebrata</taxon>
        <taxon>Euteleostomi</taxon>
        <taxon>Amphibia</taxon>
        <taxon>Gymnophiona</taxon>
        <taxon>Siphonopidae</taxon>
        <taxon>Microcaecilia</taxon>
    </lineage>
</organism>
<dbReference type="PRINTS" id="PR00179">
    <property type="entry name" value="LIPOCALIN"/>
</dbReference>
<reference evidence="6" key="1">
    <citation type="submission" date="2025-08" db="UniProtKB">
        <authorList>
            <consortium name="RefSeq"/>
        </authorList>
    </citation>
    <scope>IDENTIFICATION</scope>
</reference>
<gene>
    <name evidence="6" type="primary">LOC115473573</name>
</gene>
<protein>
    <submittedName>
        <fullName evidence="6">Lipocalin-like</fullName>
    </submittedName>
</protein>
<dbReference type="GeneID" id="115473573"/>
<name>A0A6P7YAK9_9AMPH</name>
<keyword evidence="5" id="KW-1185">Reference proteome</keyword>
<evidence type="ECO:0000256" key="1">
    <source>
        <dbReference type="ARBA" id="ARBA00006889"/>
    </source>
</evidence>
<dbReference type="KEGG" id="muo:115473573"/>
<evidence type="ECO:0000313" key="6">
    <source>
        <dbReference type="RefSeq" id="XP_030064507.1"/>
    </source>
</evidence>
<sequence length="183" mass="20264">MKSKLVLSVGLLLTCVFQAQADHHVQEGFDAGKYVGKWYGLAMAADSPRFMKIKDTMRMPMSTFTLNADGGLDVTVSFSTPQGCQTKHRAYKNGAEPGHFESEDDKNGNNSIFVMETDYDTYALMVSLHTQENGQTSVKVSLFGRTPDLTPELKQKFEALAKAKNFSAENFSFPIKDGECELV</sequence>
<evidence type="ECO:0000259" key="4">
    <source>
        <dbReference type="Pfam" id="PF00061"/>
    </source>
</evidence>
<evidence type="ECO:0000256" key="3">
    <source>
        <dbReference type="RuleBase" id="RU003695"/>
    </source>
</evidence>
<keyword evidence="2" id="KW-0732">Signal</keyword>
<comment type="similarity">
    <text evidence="1 2 3">Belongs to the calycin superfamily. Lipocalin family.</text>
</comment>
<feature type="domain" description="Lipocalin/cytosolic fatty-acid binding" evidence="4">
    <location>
        <begin position="35"/>
        <end position="174"/>
    </location>
</feature>
<dbReference type="InterPro" id="IPR012674">
    <property type="entry name" value="Calycin"/>
</dbReference>
<dbReference type="InterPro" id="IPR022272">
    <property type="entry name" value="Lipocalin_CS"/>
</dbReference>
<dbReference type="RefSeq" id="XP_030064507.1">
    <property type="nucleotide sequence ID" value="XM_030208647.1"/>
</dbReference>
<dbReference type="InterPro" id="IPR022271">
    <property type="entry name" value="Lipocalin_ApoD"/>
</dbReference>
<evidence type="ECO:0000256" key="2">
    <source>
        <dbReference type="PIRNR" id="PIRNR036893"/>
    </source>
</evidence>
<feature type="chain" id="PRO_5028556873" evidence="2">
    <location>
        <begin position="22"/>
        <end position="183"/>
    </location>
</feature>
<dbReference type="PRINTS" id="PR01254">
    <property type="entry name" value="PGNDSYNTHASE"/>
</dbReference>
<dbReference type="PANTHER" id="PTHR11430:SF32">
    <property type="entry name" value="CHLOROPLASTIC LIPOCALIN"/>
    <property type="match status" value="1"/>
</dbReference>
<dbReference type="Pfam" id="PF00061">
    <property type="entry name" value="Lipocalin"/>
    <property type="match status" value="1"/>
</dbReference>
<dbReference type="SUPFAM" id="SSF50814">
    <property type="entry name" value="Lipocalins"/>
    <property type="match status" value="1"/>
</dbReference>
<dbReference type="InterPro" id="IPR000566">
    <property type="entry name" value="Lipocln_cytosolic_FA-bd_dom"/>
</dbReference>